<evidence type="ECO:0000313" key="1">
    <source>
        <dbReference type="EMBL" id="TVO32296.1"/>
    </source>
</evidence>
<reference evidence="1 2" key="1">
    <citation type="submission" date="2019-07" db="EMBL/GenBank/DDBJ databases">
        <title>The draft genome sequence of Vibrio algivorus M1486.</title>
        <authorList>
            <person name="Meng X."/>
        </authorList>
    </citation>
    <scope>NUCLEOTIDE SEQUENCE [LARGE SCALE GENOMIC DNA]</scope>
    <source>
        <strain evidence="1 2">M1486</strain>
    </source>
</reference>
<dbReference type="Proteomes" id="UP000319828">
    <property type="component" value="Unassembled WGS sequence"/>
</dbReference>
<evidence type="ECO:0000313" key="2">
    <source>
        <dbReference type="Proteomes" id="UP000319828"/>
    </source>
</evidence>
<accession>A0A557NV42</accession>
<dbReference type="RefSeq" id="WP_144389153.1">
    <property type="nucleotide sequence ID" value="NZ_CANNCB010000060.1"/>
</dbReference>
<gene>
    <name evidence="1" type="ORF">FOF44_17100</name>
</gene>
<organism evidence="1 2">
    <name type="scientific">Vibrio algivorus</name>
    <dbReference type="NCBI Taxonomy" id="1667024"/>
    <lineage>
        <taxon>Bacteria</taxon>
        <taxon>Pseudomonadati</taxon>
        <taxon>Pseudomonadota</taxon>
        <taxon>Gammaproteobacteria</taxon>
        <taxon>Vibrionales</taxon>
        <taxon>Vibrionaceae</taxon>
        <taxon>Vibrio</taxon>
    </lineage>
</organism>
<dbReference type="EMBL" id="VMKJ01000058">
    <property type="protein sequence ID" value="TVO32296.1"/>
    <property type="molecule type" value="Genomic_DNA"/>
</dbReference>
<proteinExistence type="predicted"/>
<dbReference type="AlphaFoldDB" id="A0A557NV42"/>
<comment type="caution">
    <text evidence="1">The sequence shown here is derived from an EMBL/GenBank/DDBJ whole genome shotgun (WGS) entry which is preliminary data.</text>
</comment>
<name>A0A557NV42_9VIBR</name>
<protein>
    <submittedName>
        <fullName evidence="1">Uncharacterized protein</fullName>
    </submittedName>
</protein>
<sequence>MAWSNAFLISVDRVYRDYFISSVSRFQVTSKMERIYPMDLERLFVLDVSYAQDVSRLLDSGEVVLRLID</sequence>